<feature type="compositionally biased region" description="Gly residues" evidence="4">
    <location>
        <begin position="1344"/>
        <end position="1359"/>
    </location>
</feature>
<feature type="compositionally biased region" description="Low complexity" evidence="4">
    <location>
        <begin position="1147"/>
        <end position="1169"/>
    </location>
</feature>
<dbReference type="PROSITE" id="PS00626">
    <property type="entry name" value="RCC1_2"/>
    <property type="match status" value="1"/>
</dbReference>
<dbReference type="PRINTS" id="PR00633">
    <property type="entry name" value="RCCNDNSATION"/>
</dbReference>
<feature type="region of interest" description="Disordered" evidence="4">
    <location>
        <begin position="960"/>
        <end position="1009"/>
    </location>
</feature>
<protein>
    <recommendedName>
        <fullName evidence="8">PH domain-containing protein</fullName>
    </recommendedName>
</protein>
<dbReference type="SUPFAM" id="SSF50985">
    <property type="entry name" value="RCC1/BLIP-II"/>
    <property type="match status" value="2"/>
</dbReference>
<feature type="region of interest" description="Disordered" evidence="4">
    <location>
        <begin position="473"/>
        <end position="516"/>
    </location>
</feature>
<dbReference type="InterPro" id="IPR001849">
    <property type="entry name" value="PH_domain"/>
</dbReference>
<feature type="compositionally biased region" description="Low complexity" evidence="4">
    <location>
        <begin position="1051"/>
        <end position="1062"/>
    </location>
</feature>
<dbReference type="SUPFAM" id="SSF50729">
    <property type="entry name" value="PH domain-like"/>
    <property type="match status" value="1"/>
</dbReference>
<evidence type="ECO:0000313" key="7">
    <source>
        <dbReference type="EMBL" id="JAT71689.1"/>
    </source>
</evidence>
<feature type="compositionally biased region" description="Pro residues" evidence="4">
    <location>
        <begin position="492"/>
        <end position="504"/>
    </location>
</feature>
<feature type="compositionally biased region" description="Gly residues" evidence="4">
    <location>
        <begin position="983"/>
        <end position="992"/>
    </location>
</feature>
<dbReference type="Gene3D" id="2.30.29.30">
    <property type="entry name" value="Pleckstrin-homology domain (PH domain)/Phosphotyrosine-binding domain (PTB)"/>
    <property type="match status" value="1"/>
</dbReference>
<keyword evidence="1" id="KW-0677">Repeat</keyword>
<dbReference type="InterPro" id="IPR013591">
    <property type="entry name" value="Brevis_radix_dom"/>
</dbReference>
<name>A0A1D1ZXM7_AUXPR</name>
<evidence type="ECO:0000259" key="6">
    <source>
        <dbReference type="PROSITE" id="PS51514"/>
    </source>
</evidence>
<dbReference type="Pfam" id="PF00415">
    <property type="entry name" value="RCC1"/>
    <property type="match status" value="3"/>
</dbReference>
<feature type="region of interest" description="Disordered" evidence="4">
    <location>
        <begin position="196"/>
        <end position="219"/>
    </location>
</feature>
<feature type="coiled-coil region" evidence="3">
    <location>
        <begin position="1093"/>
        <end position="1138"/>
    </location>
</feature>
<feature type="compositionally biased region" description="Low complexity" evidence="4">
    <location>
        <begin position="481"/>
        <end position="491"/>
    </location>
</feature>
<reference evidence="7" key="1">
    <citation type="submission" date="2015-08" db="EMBL/GenBank/DDBJ databases">
        <authorList>
            <person name="Babu N.S."/>
            <person name="Beckwith C.J."/>
            <person name="Beseler K.G."/>
            <person name="Brison A."/>
            <person name="Carone J.V."/>
            <person name="Caskin T.P."/>
            <person name="Diamond M."/>
            <person name="Durham M.E."/>
            <person name="Foxe J.M."/>
            <person name="Go M."/>
            <person name="Henderson B.A."/>
            <person name="Jones I.B."/>
            <person name="McGettigan J.A."/>
            <person name="Micheletti S.J."/>
            <person name="Nasrallah M.E."/>
            <person name="Ortiz D."/>
            <person name="Piller C.R."/>
            <person name="Privatt S.R."/>
            <person name="Schneider S.L."/>
            <person name="Sharp S."/>
            <person name="Smith T.C."/>
            <person name="Stanton J.D."/>
            <person name="Ullery H.E."/>
            <person name="Wilson R.J."/>
            <person name="Serrano M.G."/>
            <person name="Buck G."/>
            <person name="Lee V."/>
            <person name="Wang Y."/>
            <person name="Carvalho R."/>
            <person name="Voegtly L."/>
            <person name="Shi R."/>
            <person name="Duckworth R."/>
            <person name="Johnson A."/>
            <person name="Loviza R."/>
            <person name="Walstead R."/>
            <person name="Shah Z."/>
            <person name="Kiflezghi M."/>
            <person name="Wade K."/>
            <person name="Ball S.L."/>
            <person name="Bradley K.W."/>
            <person name="Asai D.J."/>
            <person name="Bowman C.A."/>
            <person name="Russell D.A."/>
            <person name="Pope W.H."/>
            <person name="Jacobs-Sera D."/>
            <person name="Hendrix R.W."/>
            <person name="Hatfull G.F."/>
        </authorList>
    </citation>
    <scope>NUCLEOTIDE SEQUENCE</scope>
</reference>
<accession>A0A1D1ZXM7</accession>
<dbReference type="InterPro" id="IPR011993">
    <property type="entry name" value="PH-like_dom_sf"/>
</dbReference>
<feature type="region of interest" description="Disordered" evidence="4">
    <location>
        <begin position="797"/>
        <end position="920"/>
    </location>
</feature>
<evidence type="ECO:0000256" key="2">
    <source>
        <dbReference type="PROSITE-ProRule" id="PRU00235"/>
    </source>
</evidence>
<feature type="compositionally biased region" description="Basic and acidic residues" evidence="4">
    <location>
        <begin position="1415"/>
        <end position="1427"/>
    </location>
</feature>
<dbReference type="EMBL" id="GDKF01006933">
    <property type="protein sequence ID" value="JAT71689.1"/>
    <property type="molecule type" value="Transcribed_RNA"/>
</dbReference>
<feature type="repeat" description="RCC1" evidence="2">
    <location>
        <begin position="384"/>
        <end position="435"/>
    </location>
</feature>
<evidence type="ECO:0000256" key="3">
    <source>
        <dbReference type="SAM" id="Coils"/>
    </source>
</evidence>
<gene>
    <name evidence="7" type="ORF">g.74582</name>
</gene>
<dbReference type="PROSITE" id="PS50012">
    <property type="entry name" value="RCC1_3"/>
    <property type="match status" value="4"/>
</dbReference>
<dbReference type="SMART" id="SM00233">
    <property type="entry name" value="PH"/>
    <property type="match status" value="1"/>
</dbReference>
<sequence>MASERYAILEGRVVGEEELLDSLQISLPRPLEEVLTALRKGTLLLKHGRHGRPKVHYFRLMGGDTLLRWRSASGSIKTVPLRAVGSLTPGQASEVFRRHPLPSGAAAGALCWSLAYADEGGTRRTLDLTAPSAEEARLWVSGLRLILAWLARGPQPRRAGGQAPAPPWPAPGAIMRGGAAPRHGLGHGGAAVAPGPDARRGAAGGAGVGSPRGPPIPADQPPGDLLVWGSCGGAGASAPASAGAGAQDLWTRSPLPVPLPGNAGLDVVCAAVGLRHGALVTRCGAVYAWGQGRAGKLGLGHDRDAPEPRRVAHALAGQRAVCVAAGDDYTAALTASGAVYMWGRLAGAPAAQTVPLPVRGELAGRAVAQLSCGPFHCGAVTVAGELFTWGEGFGGRLGHGDRASRASPCLVRRLAPARTLEVACGVWHTAAIVQESTSLGEVNPLEAAAVLAGAVVVVPGGCGGIPGGAGAGAPPGPGLGAPPCDAPGAHHPSPPPPPPASPPPHAHRRSSSAGSLAGEHSFFHEGVGGSLFTWGGVNEPVAYGDRQEKRDSNRGCLAHGDADLYTGQLLPCRVATPEPRAFRHVAAGSHLTVTVTTGGRVWQAGATGASAGRGAGACPWEGATSLQPVRGALAGYFIDRVAAGMHHVLAAGRLLDRRTGLPVDAAAGAAVFAWGRGAEGQLGQGPRARDAAAAPQPVEALRGRGAAAWLAAGGATCAVVLPHDARRFDPEPREAGETAAKALLALLEPGQGGGQKNDGGAPRAPKRPGLLHVPEAMLSSLRSGAASAGARAGGLGLFRPSMSSTTSSPPSEGASALRRSSSFASSARGPGAAVAQRRGLGPSPSASQVLGIPKLAPGPGGRRQVSDVGVSASRVVSLGSPTDSTITSLGSAGRRGPGGSSRSLASLVPPAQSAGRDAAADSVDALVDDLQQWTLNSNGVRARASMGGASVELHAPPFSGRHLAGGSDGVSPAPSLGSCSFRSGGGGWGGPPSGRRREAEAGSSAGAGSDERLRARVLASAGAYREAVLLCGRRGAGAEQASATEGGRQAGGSAPALPAGAALPGPPSLARLSAGWGSSVAPSIPDSDLEATVSAMEALLARRQAQLSNQEQRLGLWAEELRQRELELQQRSALLSEAPAAGDWCCPSPEAGPPASSHSGPAAHSRASSLIREGSLPGSPLSAAPEWDEALEEGVTATFTLHRGARRVRRIRFSRARFTKESAAVWYEAHKHGLAQRLAGEGRAGGGAADGEGGGGPGAGAGAGSPAPGARGGALAVPARAHGHTLSFDVGEAAGAGARPHDGDAAPRDPDQGAPGPLAPLARSASNTPSRLGRPRPAPAGARADGGGGPDAKGDGAWGLGTPACSDGGGPEGGPTGAGPSVDNSGAHRAGPARFPSPGSCAADPPRSPGPGAGELERVAAEARRELVFGPEGGAGAGESAGLARSTSLRSDAQRAAGAAPFTPRTPGSGAAAAVGRPGGSAASPGPLAAATPRTDGSPQAPEPRLQGGGGSGNMARSLQRVRAALEGMPGSPTGTEERVARGDPAGPA</sequence>
<dbReference type="InterPro" id="IPR000408">
    <property type="entry name" value="Reg_chr_condens"/>
</dbReference>
<evidence type="ECO:0000259" key="5">
    <source>
        <dbReference type="PROSITE" id="PS50003"/>
    </source>
</evidence>
<feature type="region of interest" description="Disordered" evidence="4">
    <location>
        <begin position="1145"/>
        <end position="1183"/>
    </location>
</feature>
<feature type="compositionally biased region" description="Gly residues" evidence="4">
    <location>
        <begin position="1242"/>
        <end position="1263"/>
    </location>
</feature>
<feature type="repeat" description="RCC1" evidence="2">
    <location>
        <begin position="284"/>
        <end position="336"/>
    </location>
</feature>
<feature type="compositionally biased region" description="Gly residues" evidence="4">
    <location>
        <begin position="1367"/>
        <end position="1377"/>
    </location>
</feature>
<feature type="compositionally biased region" description="Low complexity" evidence="4">
    <location>
        <begin position="1467"/>
        <end position="1491"/>
    </location>
</feature>
<dbReference type="InterPro" id="IPR051210">
    <property type="entry name" value="Ub_ligase/GEF_domain"/>
</dbReference>
<organism evidence="7">
    <name type="scientific">Auxenochlorella protothecoides</name>
    <name type="common">Green microalga</name>
    <name type="synonym">Chlorella protothecoides</name>
    <dbReference type="NCBI Taxonomy" id="3075"/>
    <lineage>
        <taxon>Eukaryota</taxon>
        <taxon>Viridiplantae</taxon>
        <taxon>Chlorophyta</taxon>
        <taxon>core chlorophytes</taxon>
        <taxon>Trebouxiophyceae</taxon>
        <taxon>Chlorellales</taxon>
        <taxon>Chlorellaceae</taxon>
        <taxon>Auxenochlorella</taxon>
    </lineage>
</organism>
<feature type="domain" description="BRX" evidence="6">
    <location>
        <begin position="1185"/>
        <end position="1239"/>
    </location>
</feature>
<feature type="region of interest" description="Disordered" evidence="4">
    <location>
        <begin position="1241"/>
        <end position="1274"/>
    </location>
</feature>
<dbReference type="Gene3D" id="2.130.10.30">
    <property type="entry name" value="Regulator of chromosome condensation 1/beta-lactamase-inhibitor protein II"/>
    <property type="match status" value="3"/>
</dbReference>
<evidence type="ECO:0008006" key="8">
    <source>
        <dbReference type="Google" id="ProtNLM"/>
    </source>
</evidence>
<feature type="domain" description="PH" evidence="5">
    <location>
        <begin position="36"/>
        <end position="148"/>
    </location>
</feature>
<keyword evidence="3" id="KW-0175">Coiled coil</keyword>
<feature type="repeat" description="RCC1" evidence="2">
    <location>
        <begin position="669"/>
        <end position="724"/>
    </location>
</feature>
<feature type="region of interest" description="Disordered" evidence="4">
    <location>
        <begin position="749"/>
        <end position="769"/>
    </location>
</feature>
<dbReference type="PANTHER" id="PTHR22870:SF360">
    <property type="entry name" value="ULTRAVIOLET-B RECEPTOR UVR8"/>
    <property type="match status" value="1"/>
</dbReference>
<dbReference type="PROSITE" id="PS50003">
    <property type="entry name" value="PH_DOMAIN"/>
    <property type="match status" value="1"/>
</dbReference>
<dbReference type="PANTHER" id="PTHR22870">
    <property type="entry name" value="REGULATOR OF CHROMOSOME CONDENSATION"/>
    <property type="match status" value="1"/>
</dbReference>
<feature type="compositionally biased region" description="Basic and acidic residues" evidence="4">
    <location>
        <begin position="1299"/>
        <end position="1311"/>
    </location>
</feature>
<feature type="repeat" description="RCC1" evidence="2">
    <location>
        <begin position="529"/>
        <end position="598"/>
    </location>
</feature>
<evidence type="ECO:0000256" key="4">
    <source>
        <dbReference type="SAM" id="MobiDB-lite"/>
    </source>
</evidence>
<feature type="region of interest" description="Disordered" evidence="4">
    <location>
        <begin position="1293"/>
        <end position="1549"/>
    </location>
</feature>
<feature type="compositionally biased region" description="Low complexity" evidence="4">
    <location>
        <begin position="1264"/>
        <end position="1274"/>
    </location>
</feature>
<dbReference type="PROSITE" id="PS51514">
    <property type="entry name" value="BRX"/>
    <property type="match status" value="1"/>
</dbReference>
<evidence type="ECO:0000256" key="1">
    <source>
        <dbReference type="ARBA" id="ARBA00022737"/>
    </source>
</evidence>
<dbReference type="InterPro" id="IPR009091">
    <property type="entry name" value="RCC1/BLIP-II"/>
</dbReference>
<dbReference type="Pfam" id="PF08381">
    <property type="entry name" value="BRX"/>
    <property type="match status" value="1"/>
</dbReference>
<proteinExistence type="predicted"/>
<feature type="compositionally biased region" description="Low complexity" evidence="4">
    <location>
        <begin position="800"/>
        <end position="833"/>
    </location>
</feature>
<feature type="region of interest" description="Disordered" evidence="4">
    <location>
        <begin position="1040"/>
        <end position="1062"/>
    </location>
</feature>